<organism evidence="1 2">
    <name type="scientific">Meloidogyne enterolobii</name>
    <name type="common">Root-knot nematode worm</name>
    <name type="synonym">Meloidogyne mayaguensis</name>
    <dbReference type="NCBI Taxonomy" id="390850"/>
    <lineage>
        <taxon>Eukaryota</taxon>
        <taxon>Metazoa</taxon>
        <taxon>Ecdysozoa</taxon>
        <taxon>Nematoda</taxon>
        <taxon>Chromadorea</taxon>
        <taxon>Rhabditida</taxon>
        <taxon>Tylenchina</taxon>
        <taxon>Tylenchomorpha</taxon>
        <taxon>Tylenchoidea</taxon>
        <taxon>Meloidogynidae</taxon>
        <taxon>Meloidogyninae</taxon>
        <taxon>Meloidogyne</taxon>
    </lineage>
</organism>
<protein>
    <submittedName>
        <fullName evidence="1">Uncharacterized protein</fullName>
    </submittedName>
</protein>
<dbReference type="EMBL" id="CAJEWN010000145">
    <property type="protein sequence ID" value="CAD2168817.1"/>
    <property type="molecule type" value="Genomic_DNA"/>
</dbReference>
<proteinExistence type="predicted"/>
<gene>
    <name evidence="1" type="ORF">MENT_LOCUS20171</name>
</gene>
<name>A0A6V7V1I1_MELEN</name>
<dbReference type="Proteomes" id="UP000580250">
    <property type="component" value="Unassembled WGS sequence"/>
</dbReference>
<reference evidence="1 2" key="1">
    <citation type="submission" date="2020-08" db="EMBL/GenBank/DDBJ databases">
        <authorList>
            <person name="Koutsovoulos G."/>
            <person name="Danchin GJ E."/>
        </authorList>
    </citation>
    <scope>NUCLEOTIDE SEQUENCE [LARGE SCALE GENOMIC DNA]</scope>
</reference>
<sequence>MKKTVISSKFLFPYKLIHITFKRCFSSTKFSFMSSDLYVSLVSLTKNTLS</sequence>
<comment type="caution">
    <text evidence="1">The sequence shown here is derived from an EMBL/GenBank/DDBJ whole genome shotgun (WGS) entry which is preliminary data.</text>
</comment>
<accession>A0A6V7V1I1</accession>
<evidence type="ECO:0000313" key="1">
    <source>
        <dbReference type="EMBL" id="CAD2168817.1"/>
    </source>
</evidence>
<evidence type="ECO:0000313" key="2">
    <source>
        <dbReference type="Proteomes" id="UP000580250"/>
    </source>
</evidence>
<dbReference type="AlphaFoldDB" id="A0A6V7V1I1"/>